<dbReference type="EMBL" id="CP129118">
    <property type="protein sequence ID" value="WOV88140.1"/>
    <property type="molecule type" value="Genomic_DNA"/>
</dbReference>
<proteinExistence type="predicted"/>
<evidence type="ECO:0000313" key="2">
    <source>
        <dbReference type="Proteomes" id="UP001303902"/>
    </source>
</evidence>
<protein>
    <submittedName>
        <fullName evidence="1">Uncharacterized protein</fullName>
    </submittedName>
</protein>
<dbReference type="Proteomes" id="UP001303902">
    <property type="component" value="Chromosome"/>
</dbReference>
<organism evidence="1 2">
    <name type="scientific">Sporosarcina oncorhynchi</name>
    <dbReference type="NCBI Taxonomy" id="3056444"/>
    <lineage>
        <taxon>Bacteria</taxon>
        <taxon>Bacillati</taxon>
        <taxon>Bacillota</taxon>
        <taxon>Bacilli</taxon>
        <taxon>Bacillales</taxon>
        <taxon>Caryophanaceae</taxon>
        <taxon>Sporosarcina</taxon>
    </lineage>
</organism>
<accession>A0ABZ0L6L5</accession>
<evidence type="ECO:0000313" key="1">
    <source>
        <dbReference type="EMBL" id="WOV88140.1"/>
    </source>
</evidence>
<reference evidence="1 2" key="1">
    <citation type="submission" date="2023-06" db="EMBL/GenBank/DDBJ databases">
        <title>Sporosarcina sp. nov., isolated from Korean tranditional fermented seafood 'Jeotgal'.</title>
        <authorList>
            <person name="Yang A.I."/>
            <person name="Shin N.-R."/>
        </authorList>
    </citation>
    <scope>NUCLEOTIDE SEQUENCE [LARGE SCALE GENOMIC DNA]</scope>
    <source>
        <strain evidence="1 2">T2O-4</strain>
    </source>
</reference>
<dbReference type="RefSeq" id="WP_317968893.1">
    <property type="nucleotide sequence ID" value="NZ_CP129118.1"/>
</dbReference>
<name>A0ABZ0L6L5_9BACL</name>
<keyword evidence="2" id="KW-1185">Reference proteome</keyword>
<sequence length="158" mass="18388">MSSFTFLVADRPLQQVDYSGIVELTVREMKEMYPISETFPEQPWHSMDDDTRILHAPDQSAFGKLAVSISENPPTDLAYYSDKKYIYSIQGNWGSDFLIDFANYMKTSIHIDDHAQLLLFWAGDGIQQLKEHTVAIDKIEPDYLEMLEHERNIRLRLK</sequence>
<gene>
    <name evidence="1" type="ORF">QWT69_03170</name>
</gene>